<protein>
    <submittedName>
        <fullName evidence="1">Uncharacterized protein</fullName>
    </submittedName>
</protein>
<proteinExistence type="predicted"/>
<dbReference type="EMBL" id="JBHLVZ010000120">
    <property type="protein sequence ID" value="MFC0389693.1"/>
    <property type="molecule type" value="Genomic_DNA"/>
</dbReference>
<evidence type="ECO:0000313" key="2">
    <source>
        <dbReference type="Proteomes" id="UP001589789"/>
    </source>
</evidence>
<sequence length="179" mass="19351">MSANEGQFYTSLRANAGFAGPIASVEPDPELCKVILDGNAKVPDERWSLHQMALGSESATRQFNRMALNVFNSFLAPVGGNPRNSVASTFTVRIGRIDDLLHGFDLAVLRGGPETFPRVPLVQTGVSFRPNTEDMPDWRDSTSSFQAAGFMFADLFSLVPATHGAPHEADCLLIRADPG</sequence>
<reference evidence="1 2" key="1">
    <citation type="submission" date="2024-09" db="EMBL/GenBank/DDBJ databases">
        <authorList>
            <person name="Sun Q."/>
            <person name="Mori K."/>
        </authorList>
    </citation>
    <scope>NUCLEOTIDE SEQUENCE [LARGE SCALE GENOMIC DNA]</scope>
    <source>
        <strain evidence="1 2">CCM 7468</strain>
    </source>
</reference>
<keyword evidence="2" id="KW-1185">Reference proteome</keyword>
<organism evidence="1 2">
    <name type="scientific">Muricoccus vinaceus</name>
    <dbReference type="NCBI Taxonomy" id="424704"/>
    <lineage>
        <taxon>Bacteria</taxon>
        <taxon>Pseudomonadati</taxon>
        <taxon>Pseudomonadota</taxon>
        <taxon>Alphaproteobacteria</taxon>
        <taxon>Acetobacterales</taxon>
        <taxon>Roseomonadaceae</taxon>
        <taxon>Muricoccus</taxon>
    </lineage>
</organism>
<name>A0ABV6J1C9_9PROT</name>
<evidence type="ECO:0000313" key="1">
    <source>
        <dbReference type="EMBL" id="MFC0389693.1"/>
    </source>
</evidence>
<accession>A0ABV6J1C9</accession>
<dbReference type="RefSeq" id="WP_377057241.1">
    <property type="nucleotide sequence ID" value="NZ_JBHLVZ010000120.1"/>
</dbReference>
<comment type="caution">
    <text evidence="1">The sequence shown here is derived from an EMBL/GenBank/DDBJ whole genome shotgun (WGS) entry which is preliminary data.</text>
</comment>
<dbReference type="Proteomes" id="UP001589789">
    <property type="component" value="Unassembled WGS sequence"/>
</dbReference>
<gene>
    <name evidence="1" type="ORF">ACFFIC_29745</name>
</gene>
<dbReference type="Gene3D" id="3.40.50.150">
    <property type="entry name" value="Vaccinia Virus protein VP39"/>
    <property type="match status" value="1"/>
</dbReference>
<dbReference type="InterPro" id="IPR029063">
    <property type="entry name" value="SAM-dependent_MTases_sf"/>
</dbReference>
<dbReference type="SUPFAM" id="SSF53335">
    <property type="entry name" value="S-adenosyl-L-methionine-dependent methyltransferases"/>
    <property type="match status" value="1"/>
</dbReference>